<reference evidence="1 2" key="1">
    <citation type="submission" date="2023-07" db="EMBL/GenBank/DDBJ databases">
        <title>Sorghum-associated microbial communities from plants grown in Nebraska, USA.</title>
        <authorList>
            <person name="Schachtman D."/>
        </authorList>
    </citation>
    <scope>NUCLEOTIDE SEQUENCE [LARGE SCALE GENOMIC DNA]</scope>
    <source>
        <strain evidence="1 2">BE316</strain>
    </source>
</reference>
<evidence type="ECO:0008006" key="3">
    <source>
        <dbReference type="Google" id="ProtNLM"/>
    </source>
</evidence>
<protein>
    <recommendedName>
        <fullName evidence="3">Nucleotidyl transferase AbiEii/AbiGii toxin family protein</fullName>
    </recommendedName>
</protein>
<dbReference type="Proteomes" id="UP001180825">
    <property type="component" value="Unassembled WGS sequence"/>
</dbReference>
<accession>A0ABU2AF58</accession>
<dbReference type="EMBL" id="JAVDXV010000012">
    <property type="protein sequence ID" value="MDR7335851.1"/>
    <property type="molecule type" value="Genomic_DNA"/>
</dbReference>
<organism evidence="1 2">
    <name type="scientific">Roseateles asaccharophilus</name>
    <dbReference type="NCBI Taxonomy" id="582607"/>
    <lineage>
        <taxon>Bacteria</taxon>
        <taxon>Pseudomonadati</taxon>
        <taxon>Pseudomonadota</taxon>
        <taxon>Betaproteobacteria</taxon>
        <taxon>Burkholderiales</taxon>
        <taxon>Sphaerotilaceae</taxon>
        <taxon>Roseateles</taxon>
    </lineage>
</organism>
<proteinExistence type="predicted"/>
<name>A0ABU2AF58_9BURK</name>
<comment type="caution">
    <text evidence="1">The sequence shown here is derived from an EMBL/GenBank/DDBJ whole genome shotgun (WGS) entry which is preliminary data.</text>
</comment>
<sequence length="253" mass="27977">MIKGLDAFTKAFADWTDQYVLIGGTAATLTMQDQGLKFRATKDLDVVLIVEALTADFGRAFWDFIKSGGYEIQQASETGKRSFYRFIKPSDASFPVMIELFARAPDALRPIAEGHLTPIPLDEDLSSLSAILLDDEFYAFILDDRTVRDGLVWVNETRLIPLKAAAWVDMTDRRRQGAQIDSDSIRKHGLDILRLSQLLSEGATVTVAGRVEEALRRFLAEFPADAPPDPKTLKINAKLDDILGRVAAGFGLA</sequence>
<keyword evidence="2" id="KW-1185">Reference proteome</keyword>
<dbReference type="RefSeq" id="WP_310332857.1">
    <property type="nucleotide sequence ID" value="NZ_JAVDXV010000012.1"/>
</dbReference>
<evidence type="ECO:0000313" key="2">
    <source>
        <dbReference type="Proteomes" id="UP001180825"/>
    </source>
</evidence>
<gene>
    <name evidence="1" type="ORF">J2X21_005018</name>
</gene>
<evidence type="ECO:0000313" key="1">
    <source>
        <dbReference type="EMBL" id="MDR7335851.1"/>
    </source>
</evidence>